<name>A0A3E0W8D4_9MICO</name>
<accession>A0A3E0W8D4</accession>
<feature type="domain" description="Transposase for insertion sequence element IS21-like C-terminal" evidence="1">
    <location>
        <begin position="59"/>
        <end position="125"/>
    </location>
</feature>
<proteinExistence type="predicted"/>
<dbReference type="AlphaFoldDB" id="A0A3E0W8D4"/>
<evidence type="ECO:0000259" key="1">
    <source>
        <dbReference type="Pfam" id="PF22483"/>
    </source>
</evidence>
<protein>
    <submittedName>
        <fullName evidence="2">Transcriptional regulator</fullName>
    </submittedName>
</protein>
<reference evidence="2 3" key="1">
    <citation type="submission" date="2017-04" db="EMBL/GenBank/DDBJ databases">
        <title>Comparative genome analysis of Subtercola boreus.</title>
        <authorList>
            <person name="Cho Y.-J."/>
            <person name="Cho A."/>
            <person name="Kim O.-S."/>
            <person name="Lee J.-I."/>
        </authorList>
    </citation>
    <scope>NUCLEOTIDE SEQUENCE [LARGE SCALE GENOMIC DNA]</scope>
    <source>
        <strain evidence="2 3">P28004</strain>
    </source>
</reference>
<dbReference type="InterPro" id="IPR054353">
    <property type="entry name" value="IstA-like_C"/>
</dbReference>
<evidence type="ECO:0000313" key="2">
    <source>
        <dbReference type="EMBL" id="RFA24332.1"/>
    </source>
</evidence>
<feature type="non-terminal residue" evidence="2">
    <location>
        <position position="1"/>
    </location>
</feature>
<dbReference type="Pfam" id="PF22483">
    <property type="entry name" value="Mu-transpos_C_2"/>
    <property type="match status" value="1"/>
</dbReference>
<organism evidence="2 3">
    <name type="scientific">Subtercola boreus</name>
    <dbReference type="NCBI Taxonomy" id="120213"/>
    <lineage>
        <taxon>Bacteria</taxon>
        <taxon>Bacillati</taxon>
        <taxon>Actinomycetota</taxon>
        <taxon>Actinomycetes</taxon>
        <taxon>Micrococcales</taxon>
        <taxon>Microbacteriaceae</taxon>
        <taxon>Subtercola</taxon>
    </lineage>
</organism>
<evidence type="ECO:0000313" key="3">
    <source>
        <dbReference type="Proteomes" id="UP000257080"/>
    </source>
</evidence>
<sequence length="202" mass="21597">NNHTAAQRWWRNLADELTPEQAQQSLTKFATGQDGRKREGRDGTTTAAAMFAAERLAPLPPTLFPVVVTEERIATRQAVIDWRGNRYSVPPELAATRVVVHQRLGVNTIDIATISGVVLARHQVAEPGLGVTIRDSGHVTALEAIALASAPPGRPHRKKERIPPGGDARAAAAALAGTPTPTTTVIDLAAYEQAAKNRNTLT</sequence>
<dbReference type="Proteomes" id="UP000257080">
    <property type="component" value="Unassembled WGS sequence"/>
</dbReference>
<gene>
    <name evidence="2" type="ORF">B7R25_16955</name>
</gene>
<dbReference type="EMBL" id="NBXE01000063">
    <property type="protein sequence ID" value="RFA24332.1"/>
    <property type="molecule type" value="Genomic_DNA"/>
</dbReference>
<comment type="caution">
    <text evidence="2">The sequence shown here is derived from an EMBL/GenBank/DDBJ whole genome shotgun (WGS) entry which is preliminary data.</text>
</comment>